<evidence type="ECO:0000313" key="1">
    <source>
        <dbReference type="EMBL" id="KAH3843419.1"/>
    </source>
</evidence>
<dbReference type="Proteomes" id="UP000828390">
    <property type="component" value="Unassembled WGS sequence"/>
</dbReference>
<reference evidence="1" key="2">
    <citation type="submission" date="2020-11" db="EMBL/GenBank/DDBJ databases">
        <authorList>
            <person name="McCartney M.A."/>
            <person name="Auch B."/>
            <person name="Kono T."/>
            <person name="Mallez S."/>
            <person name="Becker A."/>
            <person name="Gohl D.M."/>
            <person name="Silverstein K.A.T."/>
            <person name="Koren S."/>
            <person name="Bechman K.B."/>
            <person name="Herman A."/>
            <person name="Abrahante J.E."/>
            <person name="Garbe J."/>
        </authorList>
    </citation>
    <scope>NUCLEOTIDE SEQUENCE</scope>
    <source>
        <strain evidence="1">Duluth1</strain>
        <tissue evidence="1">Whole animal</tissue>
    </source>
</reference>
<reference evidence="1" key="1">
    <citation type="journal article" date="2019" name="bioRxiv">
        <title>The Genome of the Zebra Mussel, Dreissena polymorpha: A Resource for Invasive Species Research.</title>
        <authorList>
            <person name="McCartney M.A."/>
            <person name="Auch B."/>
            <person name="Kono T."/>
            <person name="Mallez S."/>
            <person name="Zhang Y."/>
            <person name="Obille A."/>
            <person name="Becker A."/>
            <person name="Abrahante J.E."/>
            <person name="Garbe J."/>
            <person name="Badalamenti J.P."/>
            <person name="Herman A."/>
            <person name="Mangelson H."/>
            <person name="Liachko I."/>
            <person name="Sullivan S."/>
            <person name="Sone E.D."/>
            <person name="Koren S."/>
            <person name="Silverstein K.A.T."/>
            <person name="Beckman K.B."/>
            <person name="Gohl D.M."/>
        </authorList>
    </citation>
    <scope>NUCLEOTIDE SEQUENCE</scope>
    <source>
        <strain evidence="1">Duluth1</strain>
        <tissue evidence="1">Whole animal</tissue>
    </source>
</reference>
<organism evidence="1 2">
    <name type="scientific">Dreissena polymorpha</name>
    <name type="common">Zebra mussel</name>
    <name type="synonym">Mytilus polymorpha</name>
    <dbReference type="NCBI Taxonomy" id="45954"/>
    <lineage>
        <taxon>Eukaryota</taxon>
        <taxon>Metazoa</taxon>
        <taxon>Spiralia</taxon>
        <taxon>Lophotrochozoa</taxon>
        <taxon>Mollusca</taxon>
        <taxon>Bivalvia</taxon>
        <taxon>Autobranchia</taxon>
        <taxon>Heteroconchia</taxon>
        <taxon>Euheterodonta</taxon>
        <taxon>Imparidentia</taxon>
        <taxon>Neoheterodontei</taxon>
        <taxon>Myida</taxon>
        <taxon>Dreissenoidea</taxon>
        <taxon>Dreissenidae</taxon>
        <taxon>Dreissena</taxon>
    </lineage>
</organism>
<proteinExistence type="predicted"/>
<comment type="caution">
    <text evidence="1">The sequence shown here is derived from an EMBL/GenBank/DDBJ whole genome shotgun (WGS) entry which is preliminary data.</text>
</comment>
<dbReference type="AlphaFoldDB" id="A0A9D4QTZ9"/>
<sequence length="104" mass="11861">MQKTFKMTFRKTGLFPLNKDAIPRESMFLAQVYHSDDTDDSDLTVKGGLQIGPENEHTSTSFETVQQKIRSIKNQNAKKPRKTVSRLVSRKELTSNEVMEAIKS</sequence>
<dbReference type="EMBL" id="JAIWYP010000004">
    <property type="protein sequence ID" value="KAH3843419.1"/>
    <property type="molecule type" value="Genomic_DNA"/>
</dbReference>
<accession>A0A9D4QTZ9</accession>
<keyword evidence="2" id="KW-1185">Reference proteome</keyword>
<evidence type="ECO:0000313" key="2">
    <source>
        <dbReference type="Proteomes" id="UP000828390"/>
    </source>
</evidence>
<protein>
    <submittedName>
        <fullName evidence="1">Uncharacterized protein</fullName>
    </submittedName>
</protein>
<gene>
    <name evidence="1" type="ORF">DPMN_116936</name>
</gene>
<name>A0A9D4QTZ9_DREPO</name>